<comment type="similarity">
    <text evidence="1">Belongs to the Cu-Zn superoxide dismutase family.</text>
</comment>
<feature type="region of interest" description="Disordered" evidence="2">
    <location>
        <begin position="119"/>
        <end position="140"/>
    </location>
</feature>
<sequence length="189" mass="18767">MKLISAKASVFAMMAPFALSACGEVADHAVEATPAPEMFENPAAQSAIAELKDVAGNVVGMVTVTGNDGALAVKVIANNLPKGLHGAHIHATGDCSAADFTSAGGHWNPNATNHGLDSAPPHPHAGDTGNIEIGEDGTGTLTGTSDGTWAALFDADGSAFVVHAAPDDMKSQPAGNAGARIACGVFVAG</sequence>
<evidence type="ECO:0000256" key="2">
    <source>
        <dbReference type="SAM" id="MobiDB-lite"/>
    </source>
</evidence>
<dbReference type="SUPFAM" id="SSF49329">
    <property type="entry name" value="Cu,Zn superoxide dismutase-like"/>
    <property type="match status" value="1"/>
</dbReference>
<dbReference type="InterPro" id="IPR001424">
    <property type="entry name" value="SOD_Cu_Zn_dom"/>
</dbReference>
<evidence type="ECO:0000259" key="4">
    <source>
        <dbReference type="Pfam" id="PF00080"/>
    </source>
</evidence>
<comment type="caution">
    <text evidence="5">The sequence shown here is derived from an EMBL/GenBank/DDBJ whole genome shotgun (WGS) entry which is preliminary data.</text>
</comment>
<keyword evidence="3" id="KW-0732">Signal</keyword>
<dbReference type="CDD" id="cd00305">
    <property type="entry name" value="Cu-Zn_Superoxide_Dismutase"/>
    <property type="match status" value="1"/>
</dbReference>
<evidence type="ECO:0000313" key="6">
    <source>
        <dbReference type="Proteomes" id="UP000283003"/>
    </source>
</evidence>
<gene>
    <name evidence="5" type="ORF">EKN06_03705</name>
</gene>
<protein>
    <submittedName>
        <fullName evidence="5">Superoxide dismutase family protein</fullName>
    </submittedName>
</protein>
<dbReference type="GO" id="GO:0006801">
    <property type="term" value="P:superoxide metabolic process"/>
    <property type="evidence" value="ECO:0007669"/>
    <property type="project" value="InterPro"/>
</dbReference>
<organism evidence="5 6">
    <name type="scientific">Croceicoccus ponticola</name>
    <dbReference type="NCBI Taxonomy" id="2217664"/>
    <lineage>
        <taxon>Bacteria</taxon>
        <taxon>Pseudomonadati</taxon>
        <taxon>Pseudomonadota</taxon>
        <taxon>Alphaproteobacteria</taxon>
        <taxon>Sphingomonadales</taxon>
        <taxon>Erythrobacteraceae</taxon>
        <taxon>Croceicoccus</taxon>
    </lineage>
</organism>
<dbReference type="PROSITE" id="PS00087">
    <property type="entry name" value="SOD_CU_ZN_1"/>
    <property type="match status" value="1"/>
</dbReference>
<dbReference type="GO" id="GO:0005507">
    <property type="term" value="F:copper ion binding"/>
    <property type="evidence" value="ECO:0007669"/>
    <property type="project" value="InterPro"/>
</dbReference>
<feature type="chain" id="PRO_5019396941" evidence="3">
    <location>
        <begin position="21"/>
        <end position="189"/>
    </location>
</feature>
<dbReference type="Proteomes" id="UP000283003">
    <property type="component" value="Unassembled WGS sequence"/>
</dbReference>
<evidence type="ECO:0000313" key="5">
    <source>
        <dbReference type="EMBL" id="RVQ69302.1"/>
    </source>
</evidence>
<dbReference type="PANTHER" id="PTHR10003">
    <property type="entry name" value="SUPEROXIDE DISMUTASE CU-ZN -RELATED"/>
    <property type="match status" value="1"/>
</dbReference>
<dbReference type="InterPro" id="IPR024134">
    <property type="entry name" value="SOD_Cu/Zn_/chaperone"/>
</dbReference>
<accession>A0A437H1B0</accession>
<dbReference type="InterPro" id="IPR018152">
    <property type="entry name" value="SOD_Cu/Zn_BS"/>
</dbReference>
<name>A0A437H1B0_9SPHN</name>
<evidence type="ECO:0000256" key="3">
    <source>
        <dbReference type="SAM" id="SignalP"/>
    </source>
</evidence>
<dbReference type="EMBL" id="RXOL01000001">
    <property type="protein sequence ID" value="RVQ69302.1"/>
    <property type="molecule type" value="Genomic_DNA"/>
</dbReference>
<dbReference type="RefSeq" id="WP_127611494.1">
    <property type="nucleotide sequence ID" value="NZ_RXOL01000001.1"/>
</dbReference>
<keyword evidence="6" id="KW-1185">Reference proteome</keyword>
<feature type="domain" description="Superoxide dismutase copper/zinc binding" evidence="4">
    <location>
        <begin position="59"/>
        <end position="185"/>
    </location>
</feature>
<dbReference type="PROSITE" id="PS51257">
    <property type="entry name" value="PROKAR_LIPOPROTEIN"/>
    <property type="match status" value="1"/>
</dbReference>
<dbReference type="InterPro" id="IPR036423">
    <property type="entry name" value="SOD-like_Cu/Zn_dom_sf"/>
</dbReference>
<evidence type="ECO:0000256" key="1">
    <source>
        <dbReference type="ARBA" id="ARBA00010457"/>
    </source>
</evidence>
<dbReference type="OrthoDB" id="5431326at2"/>
<reference evidence="5 6" key="1">
    <citation type="submission" date="2018-12" db="EMBL/GenBank/DDBJ databases">
        <title>Croceicoccus ponticola sp. nov., a lipolytic bacterium isolated from seawater.</title>
        <authorList>
            <person name="Yoon J.-H."/>
        </authorList>
    </citation>
    <scope>NUCLEOTIDE SEQUENCE [LARGE SCALE GENOMIC DNA]</scope>
    <source>
        <strain evidence="5 6">GM-16</strain>
    </source>
</reference>
<proteinExistence type="inferred from homology"/>
<dbReference type="Gene3D" id="2.60.40.200">
    <property type="entry name" value="Superoxide dismutase, copper/zinc binding domain"/>
    <property type="match status" value="1"/>
</dbReference>
<dbReference type="Pfam" id="PF00080">
    <property type="entry name" value="Sod_Cu"/>
    <property type="match status" value="1"/>
</dbReference>
<feature type="signal peptide" evidence="3">
    <location>
        <begin position="1"/>
        <end position="20"/>
    </location>
</feature>
<dbReference type="AlphaFoldDB" id="A0A437H1B0"/>